<gene>
    <name evidence="1" type="ORF">G9470_18845</name>
</gene>
<dbReference type="RefSeq" id="WP_170822952.1">
    <property type="nucleotide sequence ID" value="NZ_JAAOXG010000041.1"/>
</dbReference>
<evidence type="ECO:0000313" key="2">
    <source>
        <dbReference type="Proteomes" id="UP000539052"/>
    </source>
</evidence>
<sequence length="66" mass="7778">MKYKGKNGAVTIIGENVLPVKVCDIKNGRPKVKRSETEDYYEFILIYSLFHRVKKIYDKKTLKEIK</sequence>
<accession>A0ABX1VYD6</accession>
<name>A0ABX1VYD6_9FIRM</name>
<keyword evidence="1" id="KW-0436">Ligase</keyword>
<organism evidence="1 2">
    <name type="scientific">Lacrimispora defluvii</name>
    <dbReference type="NCBI Taxonomy" id="2719233"/>
    <lineage>
        <taxon>Bacteria</taxon>
        <taxon>Bacillati</taxon>
        <taxon>Bacillota</taxon>
        <taxon>Clostridia</taxon>
        <taxon>Lachnospirales</taxon>
        <taxon>Lachnospiraceae</taxon>
        <taxon>Lacrimispora</taxon>
    </lineage>
</organism>
<dbReference type="Proteomes" id="UP000539052">
    <property type="component" value="Unassembled WGS sequence"/>
</dbReference>
<dbReference type="GO" id="GO:0016874">
    <property type="term" value="F:ligase activity"/>
    <property type="evidence" value="ECO:0007669"/>
    <property type="project" value="UniProtKB-KW"/>
</dbReference>
<proteinExistence type="predicted"/>
<reference evidence="1 2" key="1">
    <citation type="submission" date="2020-03" db="EMBL/GenBank/DDBJ databases">
        <title>Genome Sequence of industrial isolate, B5A.</title>
        <authorList>
            <person name="Sharma S."/>
            <person name="Patil P.B."/>
            <person name="Korpole S."/>
        </authorList>
    </citation>
    <scope>NUCLEOTIDE SEQUENCE [LARGE SCALE GENOMIC DNA]</scope>
    <source>
        <strain evidence="1 2">PI-S10-B5A</strain>
    </source>
</reference>
<keyword evidence="2" id="KW-1185">Reference proteome</keyword>
<comment type="caution">
    <text evidence="1">The sequence shown here is derived from an EMBL/GenBank/DDBJ whole genome shotgun (WGS) entry which is preliminary data.</text>
</comment>
<protein>
    <submittedName>
        <fullName evidence="1">UDP-N-acetylmuramoyl-tripeptide--D-alanyl-D-alanine ligase</fullName>
    </submittedName>
</protein>
<dbReference type="EMBL" id="JAAOXG010000041">
    <property type="protein sequence ID" value="NNJ31832.1"/>
    <property type="molecule type" value="Genomic_DNA"/>
</dbReference>
<evidence type="ECO:0000313" key="1">
    <source>
        <dbReference type="EMBL" id="NNJ31832.1"/>
    </source>
</evidence>